<dbReference type="EMBL" id="JARKIF010000013">
    <property type="protein sequence ID" value="KAJ7624705.1"/>
    <property type="molecule type" value="Genomic_DNA"/>
</dbReference>
<keyword evidence="1" id="KW-0812">Transmembrane</keyword>
<protein>
    <submittedName>
        <fullName evidence="2">Uncharacterized protein</fullName>
    </submittedName>
</protein>
<gene>
    <name evidence="2" type="ORF">FB45DRAFT_1060922</name>
</gene>
<comment type="caution">
    <text evidence="2">The sequence shown here is derived from an EMBL/GenBank/DDBJ whole genome shotgun (WGS) entry which is preliminary data.</text>
</comment>
<keyword evidence="1" id="KW-1133">Transmembrane helix</keyword>
<sequence length="84" mass="9103">MNLTDIKQQRWNDISLKLPTKPSSPVQTTMRFNLIFSSIIALVAVTLAAATPVAQTKGSLDLRVTGSIVKCVDEGCEQDDAPGW</sequence>
<accession>A0AAD7BLV7</accession>
<evidence type="ECO:0000256" key="1">
    <source>
        <dbReference type="SAM" id="Phobius"/>
    </source>
</evidence>
<feature type="transmembrane region" description="Helical" evidence="1">
    <location>
        <begin position="34"/>
        <end position="54"/>
    </location>
</feature>
<dbReference type="Proteomes" id="UP001221142">
    <property type="component" value="Unassembled WGS sequence"/>
</dbReference>
<keyword evidence="3" id="KW-1185">Reference proteome</keyword>
<name>A0AAD7BLV7_9AGAR</name>
<evidence type="ECO:0000313" key="3">
    <source>
        <dbReference type="Proteomes" id="UP001221142"/>
    </source>
</evidence>
<proteinExistence type="predicted"/>
<evidence type="ECO:0000313" key="2">
    <source>
        <dbReference type="EMBL" id="KAJ7624705.1"/>
    </source>
</evidence>
<dbReference type="AlphaFoldDB" id="A0AAD7BLV7"/>
<keyword evidence="1" id="KW-0472">Membrane</keyword>
<organism evidence="2 3">
    <name type="scientific">Roridomyces roridus</name>
    <dbReference type="NCBI Taxonomy" id="1738132"/>
    <lineage>
        <taxon>Eukaryota</taxon>
        <taxon>Fungi</taxon>
        <taxon>Dikarya</taxon>
        <taxon>Basidiomycota</taxon>
        <taxon>Agaricomycotina</taxon>
        <taxon>Agaricomycetes</taxon>
        <taxon>Agaricomycetidae</taxon>
        <taxon>Agaricales</taxon>
        <taxon>Marasmiineae</taxon>
        <taxon>Mycenaceae</taxon>
        <taxon>Roridomyces</taxon>
    </lineage>
</organism>
<reference evidence="2" key="1">
    <citation type="submission" date="2023-03" db="EMBL/GenBank/DDBJ databases">
        <title>Massive genome expansion in bonnet fungi (Mycena s.s.) driven by repeated elements and novel gene families across ecological guilds.</title>
        <authorList>
            <consortium name="Lawrence Berkeley National Laboratory"/>
            <person name="Harder C.B."/>
            <person name="Miyauchi S."/>
            <person name="Viragh M."/>
            <person name="Kuo A."/>
            <person name="Thoen E."/>
            <person name="Andreopoulos B."/>
            <person name="Lu D."/>
            <person name="Skrede I."/>
            <person name="Drula E."/>
            <person name="Henrissat B."/>
            <person name="Morin E."/>
            <person name="Kohler A."/>
            <person name="Barry K."/>
            <person name="LaButti K."/>
            <person name="Morin E."/>
            <person name="Salamov A."/>
            <person name="Lipzen A."/>
            <person name="Mereny Z."/>
            <person name="Hegedus B."/>
            <person name="Baldrian P."/>
            <person name="Stursova M."/>
            <person name="Weitz H."/>
            <person name="Taylor A."/>
            <person name="Grigoriev I.V."/>
            <person name="Nagy L.G."/>
            <person name="Martin F."/>
            <person name="Kauserud H."/>
        </authorList>
    </citation>
    <scope>NUCLEOTIDE SEQUENCE</scope>
    <source>
        <strain evidence="2">9284</strain>
    </source>
</reference>